<dbReference type="FunCoup" id="F0ZKV5">
    <property type="interactions" value="936"/>
</dbReference>
<accession>F0ZKV5</accession>
<keyword evidence="1" id="KW-0472">Membrane</keyword>
<evidence type="ECO:0008006" key="4">
    <source>
        <dbReference type="Google" id="ProtNLM"/>
    </source>
</evidence>
<dbReference type="VEuPathDB" id="AmoebaDB:DICPUDRAFT_78876"/>
<feature type="transmembrane region" description="Helical" evidence="1">
    <location>
        <begin position="6"/>
        <end position="26"/>
    </location>
</feature>
<dbReference type="PANTHER" id="PTHR38079">
    <property type="entry name" value="TRANSMEMBRANE PROTEIN"/>
    <property type="match status" value="1"/>
</dbReference>
<dbReference type="GeneID" id="10501456"/>
<dbReference type="KEGG" id="dpp:DICPUDRAFT_78876"/>
<reference evidence="3" key="1">
    <citation type="journal article" date="2011" name="Genome Biol.">
        <title>Comparative genomics of the social amoebae Dictyostelium discoideum and Dictyostelium purpureum.</title>
        <authorList>
            <consortium name="US DOE Joint Genome Institute (JGI-PGF)"/>
            <person name="Sucgang R."/>
            <person name="Kuo A."/>
            <person name="Tian X."/>
            <person name="Salerno W."/>
            <person name="Parikh A."/>
            <person name="Feasley C.L."/>
            <person name="Dalin E."/>
            <person name="Tu H."/>
            <person name="Huang E."/>
            <person name="Barry K."/>
            <person name="Lindquist E."/>
            <person name="Shapiro H."/>
            <person name="Bruce D."/>
            <person name="Schmutz J."/>
            <person name="Salamov A."/>
            <person name="Fey P."/>
            <person name="Gaudet P."/>
            <person name="Anjard C."/>
            <person name="Babu M.M."/>
            <person name="Basu S."/>
            <person name="Bushmanova Y."/>
            <person name="van der Wel H."/>
            <person name="Katoh-Kurasawa M."/>
            <person name="Dinh C."/>
            <person name="Coutinho P.M."/>
            <person name="Saito T."/>
            <person name="Elias M."/>
            <person name="Schaap P."/>
            <person name="Kay R.R."/>
            <person name="Henrissat B."/>
            <person name="Eichinger L."/>
            <person name="Rivero F."/>
            <person name="Putnam N.H."/>
            <person name="West C.M."/>
            <person name="Loomis W.F."/>
            <person name="Chisholm R.L."/>
            <person name="Shaulsky G."/>
            <person name="Strassmann J.E."/>
            <person name="Queller D.C."/>
            <person name="Kuspa A."/>
            <person name="Grigoriev I.V."/>
        </authorList>
    </citation>
    <scope>NUCLEOTIDE SEQUENCE [LARGE SCALE GENOMIC DNA]</scope>
    <source>
        <strain evidence="3">QSDP1</strain>
    </source>
</reference>
<keyword evidence="1" id="KW-1133">Transmembrane helix</keyword>
<name>F0ZKV5_DICPU</name>
<protein>
    <recommendedName>
        <fullName evidence="4">MARVEL domain-containing protein</fullName>
    </recommendedName>
</protein>
<dbReference type="Proteomes" id="UP000001064">
    <property type="component" value="Unassembled WGS sequence"/>
</dbReference>
<evidence type="ECO:0000313" key="3">
    <source>
        <dbReference type="Proteomes" id="UP000001064"/>
    </source>
</evidence>
<evidence type="ECO:0000313" key="2">
    <source>
        <dbReference type="EMBL" id="EGC35444.1"/>
    </source>
</evidence>
<keyword evidence="1" id="KW-0812">Transmembrane</keyword>
<evidence type="ECO:0000256" key="1">
    <source>
        <dbReference type="SAM" id="Phobius"/>
    </source>
</evidence>
<feature type="transmembrane region" description="Helical" evidence="1">
    <location>
        <begin position="151"/>
        <end position="171"/>
    </location>
</feature>
<proteinExistence type="predicted"/>
<organism evidence="2 3">
    <name type="scientific">Dictyostelium purpureum</name>
    <name type="common">Slime mold</name>
    <dbReference type="NCBI Taxonomy" id="5786"/>
    <lineage>
        <taxon>Eukaryota</taxon>
        <taxon>Amoebozoa</taxon>
        <taxon>Evosea</taxon>
        <taxon>Eumycetozoa</taxon>
        <taxon>Dictyostelia</taxon>
        <taxon>Dictyosteliales</taxon>
        <taxon>Dictyosteliaceae</taxon>
        <taxon>Dictyostelium</taxon>
    </lineage>
</organism>
<feature type="transmembrane region" description="Helical" evidence="1">
    <location>
        <begin position="98"/>
        <end position="119"/>
    </location>
</feature>
<keyword evidence="3" id="KW-1185">Reference proteome</keyword>
<dbReference type="PANTHER" id="PTHR38079:SF1">
    <property type="entry name" value="TRANSMEMBRANE PROTEIN"/>
    <property type="match status" value="1"/>
</dbReference>
<dbReference type="EMBL" id="GL871060">
    <property type="protein sequence ID" value="EGC35444.1"/>
    <property type="molecule type" value="Genomic_DNA"/>
</dbReference>
<dbReference type="OMA" id="TECAWAD"/>
<gene>
    <name evidence="2" type="ORF">DICPUDRAFT_78876</name>
</gene>
<dbReference type="RefSeq" id="XP_003288057.1">
    <property type="nucleotide sequence ID" value="XM_003288009.1"/>
</dbReference>
<dbReference type="InParanoid" id="F0ZKV5"/>
<sequence length="177" mass="19415">MSKKTIVFALLIVSIVLCVITLGLSLSQIKDKYKNAIALGDCNDVPNPFKLVSKDNAGSYIICNWASSRSAVRLLYLFIFIILSSLSLFSIVGKSKQLLFVLSIALLVIGAFGIFSFAYDAKAITDSRKYCKSIKDLGNAKCVYDNFNATITFNIFTAISIIATGVFSAIFRNSMFE</sequence>
<dbReference type="AlphaFoldDB" id="F0ZKV5"/>
<feature type="transmembrane region" description="Helical" evidence="1">
    <location>
        <begin position="74"/>
        <end position="92"/>
    </location>
</feature>